<accession>F4P808</accession>
<dbReference type="OrthoDB" id="2159794at2759"/>
<evidence type="ECO:0000256" key="1">
    <source>
        <dbReference type="SAM" id="MobiDB-lite"/>
    </source>
</evidence>
<dbReference type="AlphaFoldDB" id="F4P808"/>
<gene>
    <name evidence="2" type="ORF">BATDEDRAFT_35652</name>
</gene>
<dbReference type="EMBL" id="GL882888">
    <property type="protein sequence ID" value="EGF78482.1"/>
    <property type="molecule type" value="Genomic_DNA"/>
</dbReference>
<sequence length="1003" mass="111842">MPILQKSLRESPQVIINTVSLYEQTQNDIQKAVPCIPDTTTTQDSEDKKLDVGNIAEKNFKLDIQTELPFKSSPLVWFKEPPHSSQSTKNEAKVDAKSSLPQKKSALQQYCKTIVHILRRNEKHHDKKFTNENLDKQTKVTSTSSLHTVDQSQSGITDSSNPCISSLDSLSATDDVDEASLQQPDDPRVISSRLQKPDSDVGESSKNNLTKKVIKYFRGNQLNHHNDRTGQFMLDENTDDPDLQAALAIIRDYMIASSEQEPSLQLKTYQDLVKKVYKLVKSAKKRIKSTVKHVGTSHGWANSGPIKNDLISDPGINLFVESVEKRLEQEEFFHQTLAVHRAGVSAYTVEIEPVRVPKYGGMLEQRIFDSKVNAGIPTSIKTNAFEKQTSEKLKGRYCDIDNGEDDAVSLRNDDDDDTNDVVYGTSKYRVIDLIKSKDLTFDDLMLDAKRVSQNVLAGQSESTLAYTSSRGSLAIPISEGQRSSKSYYQLSLERKKSLNSNNRLNSASMFLKAFPSCDRICNQPTKFSSAVMDCEKTTLDFDSTLPAVKPPKHAHTDDKEPESKITQPNANSASSFTKSPSRFVLEPAGNQPGIDVDNLLTRILGDDDFKRTLVGPHLFNREAHPNLFGEESGAPLMSEHDQFYSHKNDMSSHVDESDADNESICSFVDRGPTWRDFKHFSQKLEPSYEDENVASGLDRVGLIDYDSDEDDVMQSHPLQRSNSESCDLFELELLFEQHRKRNRAAYKSGHSDFSSNLKPNGQSFDQTAPAVQLGPAQLGAVSAAADEYLRQSRMNPTSNIVNALGTSVTGANTTRWHMQYPLRSSESAIESLSAKRLRSSAGMKSIDNFLCSQEAATTLDNVPENTWDDLAGVTNLSRTAEFKSLIGYIFGDQKKGAANDQLNSDVCVDGYGADEMIPLDCDYPVLSETDGMTDSDNESEAAANNRRYTYEELWPTTEAEMRVCQELDSSLSLDEEVNMLMCTENLQQELSEALATNLVHQNQ</sequence>
<name>F4P808_BATDJ</name>
<feature type="region of interest" description="Disordered" evidence="1">
    <location>
        <begin position="122"/>
        <end position="205"/>
    </location>
</feature>
<reference evidence="2 3" key="1">
    <citation type="submission" date="2009-12" db="EMBL/GenBank/DDBJ databases">
        <title>The draft genome of Batrachochytrium dendrobatidis.</title>
        <authorList>
            <consortium name="US DOE Joint Genome Institute (JGI-PGF)"/>
            <person name="Kuo A."/>
            <person name="Salamov A."/>
            <person name="Schmutz J."/>
            <person name="Lucas S."/>
            <person name="Pitluck S."/>
            <person name="Rosenblum E."/>
            <person name="Stajich J."/>
            <person name="Eisen M."/>
            <person name="Grigoriev I.V."/>
        </authorList>
    </citation>
    <scope>NUCLEOTIDE SEQUENCE [LARGE SCALE GENOMIC DNA]</scope>
    <source>
        <strain evidence="3">JAM81 / FGSC 10211</strain>
    </source>
</reference>
<proteinExistence type="predicted"/>
<dbReference type="GeneID" id="18240835"/>
<evidence type="ECO:0000313" key="3">
    <source>
        <dbReference type="Proteomes" id="UP000007241"/>
    </source>
</evidence>
<dbReference type="Proteomes" id="UP000007241">
    <property type="component" value="Unassembled WGS sequence"/>
</dbReference>
<organism evidence="2 3">
    <name type="scientific">Batrachochytrium dendrobatidis (strain JAM81 / FGSC 10211)</name>
    <name type="common">Frog chytrid fungus</name>
    <dbReference type="NCBI Taxonomy" id="684364"/>
    <lineage>
        <taxon>Eukaryota</taxon>
        <taxon>Fungi</taxon>
        <taxon>Fungi incertae sedis</taxon>
        <taxon>Chytridiomycota</taxon>
        <taxon>Chytridiomycota incertae sedis</taxon>
        <taxon>Chytridiomycetes</taxon>
        <taxon>Rhizophydiales</taxon>
        <taxon>Rhizophydiales incertae sedis</taxon>
        <taxon>Batrachochytrium</taxon>
    </lineage>
</organism>
<feature type="region of interest" description="Disordered" evidence="1">
    <location>
        <begin position="545"/>
        <end position="589"/>
    </location>
</feature>
<feature type="compositionally biased region" description="Polar residues" evidence="1">
    <location>
        <begin position="564"/>
        <end position="580"/>
    </location>
</feature>
<keyword evidence="3" id="KW-1185">Reference proteome</keyword>
<feature type="compositionally biased region" description="Basic and acidic residues" evidence="1">
    <location>
        <begin position="122"/>
        <end position="138"/>
    </location>
</feature>
<feature type="compositionally biased region" description="Polar residues" evidence="1">
    <location>
        <begin position="139"/>
        <end position="172"/>
    </location>
</feature>
<dbReference type="InParanoid" id="F4P808"/>
<dbReference type="HOGENOM" id="CLU_299155_0_0_1"/>
<dbReference type="RefSeq" id="XP_006680780.1">
    <property type="nucleotide sequence ID" value="XM_006680717.1"/>
</dbReference>
<feature type="compositionally biased region" description="Basic and acidic residues" evidence="1">
    <location>
        <begin position="554"/>
        <end position="563"/>
    </location>
</feature>
<evidence type="ECO:0000313" key="2">
    <source>
        <dbReference type="EMBL" id="EGF78482.1"/>
    </source>
</evidence>
<protein>
    <submittedName>
        <fullName evidence="2">Uncharacterized protein</fullName>
    </submittedName>
</protein>
<feature type="region of interest" description="Disordered" evidence="1">
    <location>
        <begin position="79"/>
        <end position="101"/>
    </location>
</feature>